<dbReference type="EMBL" id="BTSX01000004">
    <property type="protein sequence ID" value="GMS92298.1"/>
    <property type="molecule type" value="Genomic_DNA"/>
</dbReference>
<feature type="non-terminal residue" evidence="3">
    <location>
        <position position="1"/>
    </location>
</feature>
<dbReference type="AlphaFoldDB" id="A0AAV5TAP8"/>
<dbReference type="InterPro" id="IPR011001">
    <property type="entry name" value="Saposin-like"/>
</dbReference>
<keyword evidence="4" id="KW-1185">Reference proteome</keyword>
<evidence type="ECO:0000313" key="3">
    <source>
        <dbReference type="EMBL" id="GMS92298.1"/>
    </source>
</evidence>
<protein>
    <recommendedName>
        <fullName evidence="2">Saposin B-type domain-containing protein</fullName>
    </recommendedName>
</protein>
<evidence type="ECO:0000259" key="2">
    <source>
        <dbReference type="PROSITE" id="PS50015"/>
    </source>
</evidence>
<proteinExistence type="predicted"/>
<evidence type="ECO:0000313" key="4">
    <source>
        <dbReference type="Proteomes" id="UP001432027"/>
    </source>
</evidence>
<dbReference type="SUPFAM" id="SSF47862">
    <property type="entry name" value="Saposin"/>
    <property type="match status" value="1"/>
</dbReference>
<feature type="non-terminal residue" evidence="3">
    <location>
        <position position="81"/>
    </location>
</feature>
<comment type="caution">
    <text evidence="3">The sequence shown here is derived from an EMBL/GenBank/DDBJ whole genome shotgun (WGS) entry which is preliminary data.</text>
</comment>
<accession>A0AAV5TAP8</accession>
<evidence type="ECO:0000256" key="1">
    <source>
        <dbReference type="ARBA" id="ARBA00023157"/>
    </source>
</evidence>
<sequence>NRNLFCNTCYNMVFIVEEDMMLDDPNMKECCIKWCYEVYGQVHGNLAKECKKWIDDDLQKIVDMVISGQPADVICKDLQFC</sequence>
<dbReference type="Proteomes" id="UP001432027">
    <property type="component" value="Unassembled WGS sequence"/>
</dbReference>
<reference evidence="3" key="1">
    <citation type="submission" date="2023-10" db="EMBL/GenBank/DDBJ databases">
        <title>Genome assembly of Pristionchus species.</title>
        <authorList>
            <person name="Yoshida K."/>
            <person name="Sommer R.J."/>
        </authorList>
    </citation>
    <scope>NUCLEOTIDE SEQUENCE</scope>
    <source>
        <strain evidence="3">RS0144</strain>
    </source>
</reference>
<dbReference type="Gene3D" id="1.10.225.10">
    <property type="entry name" value="Saposin-like"/>
    <property type="match status" value="1"/>
</dbReference>
<feature type="domain" description="Saposin B-type" evidence="2">
    <location>
        <begin position="2"/>
        <end position="81"/>
    </location>
</feature>
<dbReference type="InterPro" id="IPR008139">
    <property type="entry name" value="SaposinB_dom"/>
</dbReference>
<keyword evidence="1" id="KW-1015">Disulfide bond</keyword>
<dbReference type="PROSITE" id="PS50015">
    <property type="entry name" value="SAP_B"/>
    <property type="match status" value="1"/>
</dbReference>
<gene>
    <name evidence="3" type="ORF">PENTCL1PPCAC_14473</name>
</gene>
<name>A0AAV5TAP8_9BILA</name>
<organism evidence="3 4">
    <name type="scientific">Pristionchus entomophagus</name>
    <dbReference type="NCBI Taxonomy" id="358040"/>
    <lineage>
        <taxon>Eukaryota</taxon>
        <taxon>Metazoa</taxon>
        <taxon>Ecdysozoa</taxon>
        <taxon>Nematoda</taxon>
        <taxon>Chromadorea</taxon>
        <taxon>Rhabditida</taxon>
        <taxon>Rhabditina</taxon>
        <taxon>Diplogasteromorpha</taxon>
        <taxon>Diplogasteroidea</taxon>
        <taxon>Neodiplogasteridae</taxon>
        <taxon>Pristionchus</taxon>
    </lineage>
</organism>